<dbReference type="EMBL" id="JAAGOA010000011">
    <property type="protein sequence ID" value="NEE01758.1"/>
    <property type="molecule type" value="Genomic_DNA"/>
</dbReference>
<protein>
    <submittedName>
        <fullName evidence="4">TIGR01777 family protein</fullName>
    </submittedName>
</protein>
<dbReference type="InterPro" id="IPR013549">
    <property type="entry name" value="DUF1731"/>
</dbReference>
<name>A0A6L9SB72_9ACTN</name>
<accession>A0A6L9SB72</accession>
<feature type="domain" description="DUF1731" evidence="3">
    <location>
        <begin position="250"/>
        <end position="292"/>
    </location>
</feature>
<reference evidence="4 5" key="1">
    <citation type="submission" date="2020-02" db="EMBL/GenBank/DDBJ databases">
        <authorList>
            <person name="Li X.-J."/>
            <person name="Han X.-M."/>
        </authorList>
    </citation>
    <scope>NUCLEOTIDE SEQUENCE [LARGE SCALE GENOMIC DNA]</scope>
    <source>
        <strain evidence="4 5">CCTCC AB 2017055</strain>
    </source>
</reference>
<dbReference type="Gene3D" id="3.40.50.720">
    <property type="entry name" value="NAD(P)-binding Rossmann-like Domain"/>
    <property type="match status" value="1"/>
</dbReference>
<dbReference type="NCBIfam" id="TIGR01777">
    <property type="entry name" value="yfcH"/>
    <property type="match status" value="1"/>
</dbReference>
<dbReference type="InterPro" id="IPR036291">
    <property type="entry name" value="NAD(P)-bd_dom_sf"/>
</dbReference>
<dbReference type="Proteomes" id="UP000475214">
    <property type="component" value="Unassembled WGS sequence"/>
</dbReference>
<evidence type="ECO:0000313" key="5">
    <source>
        <dbReference type="Proteomes" id="UP000475214"/>
    </source>
</evidence>
<dbReference type="Pfam" id="PF01370">
    <property type="entry name" value="Epimerase"/>
    <property type="match status" value="1"/>
</dbReference>
<gene>
    <name evidence="4" type="ORF">G1H10_16415</name>
</gene>
<proteinExistence type="inferred from homology"/>
<evidence type="ECO:0000256" key="1">
    <source>
        <dbReference type="ARBA" id="ARBA00009353"/>
    </source>
</evidence>
<dbReference type="AlphaFoldDB" id="A0A6L9SB72"/>
<dbReference type="InterPro" id="IPR010099">
    <property type="entry name" value="SDR39U1"/>
</dbReference>
<comment type="similarity">
    <text evidence="1">Belongs to the NAD(P)-dependent epimerase/dehydratase family. SDR39U1 subfamily.</text>
</comment>
<evidence type="ECO:0000259" key="3">
    <source>
        <dbReference type="Pfam" id="PF08338"/>
    </source>
</evidence>
<dbReference type="InterPro" id="IPR001509">
    <property type="entry name" value="Epimerase_deHydtase"/>
</dbReference>
<dbReference type="PANTHER" id="PTHR11092:SF0">
    <property type="entry name" value="EPIMERASE FAMILY PROTEIN SDR39U1"/>
    <property type="match status" value="1"/>
</dbReference>
<dbReference type="Pfam" id="PF08338">
    <property type="entry name" value="DUF1731"/>
    <property type="match status" value="1"/>
</dbReference>
<dbReference type="PANTHER" id="PTHR11092">
    <property type="entry name" value="SUGAR NUCLEOTIDE EPIMERASE RELATED"/>
    <property type="match status" value="1"/>
</dbReference>
<comment type="caution">
    <text evidence="4">The sequence shown here is derived from an EMBL/GenBank/DDBJ whole genome shotgun (WGS) entry which is preliminary data.</text>
</comment>
<organism evidence="4 5">
    <name type="scientific">Phytoactinopolyspora halotolerans</name>
    <dbReference type="NCBI Taxonomy" id="1981512"/>
    <lineage>
        <taxon>Bacteria</taxon>
        <taxon>Bacillati</taxon>
        <taxon>Actinomycetota</taxon>
        <taxon>Actinomycetes</taxon>
        <taxon>Jiangellales</taxon>
        <taxon>Jiangellaceae</taxon>
        <taxon>Phytoactinopolyspora</taxon>
    </lineage>
</organism>
<keyword evidence="5" id="KW-1185">Reference proteome</keyword>
<dbReference type="SUPFAM" id="SSF51735">
    <property type="entry name" value="NAD(P)-binding Rossmann-fold domains"/>
    <property type="match status" value="1"/>
</dbReference>
<evidence type="ECO:0000313" key="4">
    <source>
        <dbReference type="EMBL" id="NEE01758.1"/>
    </source>
</evidence>
<feature type="domain" description="NAD-dependent epimerase/dehydratase" evidence="2">
    <location>
        <begin position="4"/>
        <end position="214"/>
    </location>
</feature>
<sequence length="305" mass="32405">MRVAISGSSGFIGTALVRSLTADGHNVLRLVRRPAVADAGEVPWDPAVGDIDPAPLEGLDAVVNLCGAHVGERRWTKRFKEELYRSRIRSTSILANALTHLDRPPRVFVSATGTSAYGRNRGADVLDEDSGPGAGFLADLCQAWEAAAEPAKSAGVAVCYPRFGLVADSSGGMLARMLPLFRSGLGGPLAGGGQYWSHVSLPDTVRALRFLIEQPGCVGAFNITAPEPATNAEFTRVLAHALNRPAIMPVPRFALRIALGESAEYLAGSLRVLPRRLVDSGFVFEHHTARDVVTAALHGRPSATR</sequence>
<dbReference type="RefSeq" id="WP_163739707.1">
    <property type="nucleotide sequence ID" value="NZ_JAAGOA010000011.1"/>
</dbReference>
<evidence type="ECO:0000259" key="2">
    <source>
        <dbReference type="Pfam" id="PF01370"/>
    </source>
</evidence>